<dbReference type="CDD" id="cd14948">
    <property type="entry name" value="BACON"/>
    <property type="match status" value="1"/>
</dbReference>
<accession>A0A1M7N9R8</accession>
<gene>
    <name evidence="3" type="ORF">SAMN04488494_3130</name>
</gene>
<dbReference type="EMBL" id="FRCJ01000009">
    <property type="protein sequence ID" value="SHM99876.1"/>
    <property type="molecule type" value="Genomic_DNA"/>
</dbReference>
<dbReference type="Proteomes" id="UP000184280">
    <property type="component" value="Unassembled WGS sequence"/>
</dbReference>
<dbReference type="Gene3D" id="2.60.40.10">
    <property type="entry name" value="Immunoglobulins"/>
    <property type="match status" value="1"/>
</dbReference>
<proteinExistence type="predicted"/>
<dbReference type="InterPro" id="IPR013783">
    <property type="entry name" value="Ig-like_fold"/>
</dbReference>
<dbReference type="RefSeq" id="WP_073047628.1">
    <property type="nucleotide sequence ID" value="NZ_FRCJ01000009.1"/>
</dbReference>
<dbReference type="OrthoDB" id="1043265at2"/>
<evidence type="ECO:0000259" key="2">
    <source>
        <dbReference type="Pfam" id="PF13004"/>
    </source>
</evidence>
<feature type="domain" description="BACON" evidence="2">
    <location>
        <begin position="60"/>
        <end position="113"/>
    </location>
</feature>
<keyword evidence="1" id="KW-0732">Signal</keyword>
<feature type="domain" description="BACON" evidence="2">
    <location>
        <begin position="257"/>
        <end position="312"/>
    </location>
</feature>
<organism evidence="3 4">
    <name type="scientific">Xylanibacter ruminicola</name>
    <name type="common">Prevotella ruminicola</name>
    <dbReference type="NCBI Taxonomy" id="839"/>
    <lineage>
        <taxon>Bacteria</taxon>
        <taxon>Pseudomonadati</taxon>
        <taxon>Bacteroidota</taxon>
        <taxon>Bacteroidia</taxon>
        <taxon>Bacteroidales</taxon>
        <taxon>Prevotellaceae</taxon>
        <taxon>Xylanibacter</taxon>
    </lineage>
</organism>
<dbReference type="PROSITE" id="PS51257">
    <property type="entry name" value="PROKAR_LIPOPROTEIN"/>
    <property type="match status" value="1"/>
</dbReference>
<sequence length="515" mass="54995">MKLRYFLSMFVAITALFLTGCQSGEEAIYLGNFKVATSYVALDKNGGTTNVEVNASESWSFDTSSIPSWLTVSPTSGSAGQSTISFSADAYAGRTANLKVTCGGRTQEINVIQGLAEVSTATCAEVNAGPDAKTYRVTGVVKKIANTEYGNWYIDDGTGEVYIYGTLDKNGKDGKNNSIAAWGIEVGDEITIEGPKQTYNGTVELVNVTVVKLNKSLIKVDSLTVADVKTSELPVEGGEITAHLTCKGTGVAVEIPSDAKEWLGVTSSTVGATPTVTFYAKKNEGGNREATVTFKTTDGSKDYTSQATISQKGAIVAVNVAQFLAAEVGTTVYRLTGVVMELYTSDKQGQSFYIQDYSGKTLVYRAAGFKESGAKVGDVVTVVGQRGAYKDTPQMVSGTFEEIKYAVTPISIADFLAKPDNKNVYYMVTGTISSLKGSNGKDNDYGNLYITDGTNELYVYGCYSGYGATGNDRKFFIADNNIKVGDELTMIGYKDTYNGLVELCGGINFSFKHAE</sequence>
<feature type="chain" id="PRO_5012138917" evidence="1">
    <location>
        <begin position="24"/>
        <end position="515"/>
    </location>
</feature>
<evidence type="ECO:0000313" key="4">
    <source>
        <dbReference type="Proteomes" id="UP000184280"/>
    </source>
</evidence>
<dbReference type="Pfam" id="PF13004">
    <property type="entry name" value="BACON"/>
    <property type="match status" value="2"/>
</dbReference>
<feature type="signal peptide" evidence="1">
    <location>
        <begin position="1"/>
        <end position="23"/>
    </location>
</feature>
<dbReference type="InterPro" id="IPR024361">
    <property type="entry name" value="BACON"/>
</dbReference>
<protein>
    <submittedName>
        <fullName evidence="3">Putative binding domain-containing protein, N-terminal</fullName>
    </submittedName>
</protein>
<name>A0A1M7N9R8_XYLRU</name>
<evidence type="ECO:0000313" key="3">
    <source>
        <dbReference type="EMBL" id="SHM99876.1"/>
    </source>
</evidence>
<reference evidence="3 4" key="1">
    <citation type="submission" date="2016-11" db="EMBL/GenBank/DDBJ databases">
        <authorList>
            <person name="Jaros S."/>
            <person name="Januszkiewicz K."/>
            <person name="Wedrychowicz H."/>
        </authorList>
    </citation>
    <scope>NUCLEOTIDE SEQUENCE [LARGE SCALE GENOMIC DNA]</scope>
    <source>
        <strain evidence="3 4">BPI-34</strain>
    </source>
</reference>
<evidence type="ECO:0000256" key="1">
    <source>
        <dbReference type="SAM" id="SignalP"/>
    </source>
</evidence>
<dbReference type="AlphaFoldDB" id="A0A1M7N9R8"/>